<organism evidence="2">
    <name type="scientific">marine sediment metagenome</name>
    <dbReference type="NCBI Taxonomy" id="412755"/>
    <lineage>
        <taxon>unclassified sequences</taxon>
        <taxon>metagenomes</taxon>
        <taxon>ecological metagenomes</taxon>
    </lineage>
</organism>
<dbReference type="EMBL" id="LAZR01000568">
    <property type="protein sequence ID" value="KKN64059.1"/>
    <property type="molecule type" value="Genomic_DNA"/>
</dbReference>
<accession>A0A0F9SAI0</accession>
<evidence type="ECO:0000313" key="2">
    <source>
        <dbReference type="EMBL" id="KKN64059.1"/>
    </source>
</evidence>
<feature type="coiled-coil region" evidence="1">
    <location>
        <begin position="10"/>
        <end position="37"/>
    </location>
</feature>
<evidence type="ECO:0000256" key="1">
    <source>
        <dbReference type="SAM" id="Coils"/>
    </source>
</evidence>
<keyword evidence="1" id="KW-0175">Coiled coil</keyword>
<name>A0A0F9SAI0_9ZZZZ</name>
<reference evidence="2" key="1">
    <citation type="journal article" date="2015" name="Nature">
        <title>Complex archaea that bridge the gap between prokaryotes and eukaryotes.</title>
        <authorList>
            <person name="Spang A."/>
            <person name="Saw J.H."/>
            <person name="Jorgensen S.L."/>
            <person name="Zaremba-Niedzwiedzka K."/>
            <person name="Martijn J."/>
            <person name="Lind A.E."/>
            <person name="van Eijk R."/>
            <person name="Schleper C."/>
            <person name="Guy L."/>
            <person name="Ettema T.J."/>
        </authorList>
    </citation>
    <scope>NUCLEOTIDE SEQUENCE</scope>
</reference>
<protein>
    <submittedName>
        <fullName evidence="2">Uncharacterized protein</fullName>
    </submittedName>
</protein>
<dbReference type="AlphaFoldDB" id="A0A0F9SAI0"/>
<sequence>MITEEQLRAQKEFQEQKRKLETDILDIQKRVRVIKRNDNKIRRFLESFSGKSKVDLYFEKLVDTPRKRVLLKNKAIHVVSKEYFAKHEERITNDITFYLEKCFK</sequence>
<gene>
    <name evidence="2" type="ORF">LCGC14_0494860</name>
</gene>
<comment type="caution">
    <text evidence="2">The sequence shown here is derived from an EMBL/GenBank/DDBJ whole genome shotgun (WGS) entry which is preliminary data.</text>
</comment>
<proteinExistence type="predicted"/>